<dbReference type="GeneID" id="13441562"/>
<dbReference type="VEuPathDB" id="ToxoDB:NCLIV_009980"/>
<dbReference type="GO" id="GO:0016020">
    <property type="term" value="C:membrane"/>
    <property type="evidence" value="ECO:0007669"/>
    <property type="project" value="InterPro"/>
</dbReference>
<evidence type="ECO:0000313" key="5">
    <source>
        <dbReference type="EMBL" id="CEL65139.1"/>
    </source>
</evidence>
<dbReference type="InterPro" id="IPR028352">
    <property type="entry name" value="Surface_antig_SAG1"/>
</dbReference>
<protein>
    <submittedName>
        <fullName evidence="4 5">Srs domain-containing protein</fullName>
    </submittedName>
</protein>
<dbReference type="InterPro" id="IPR036755">
    <property type="entry name" value="SRS_dom_sf"/>
</dbReference>
<reference evidence="4" key="1">
    <citation type="submission" date="2011-02" db="EMBL/GenBank/DDBJ databases">
        <authorList>
            <person name="Aslett M."/>
        </authorList>
    </citation>
    <scope>NUCLEOTIDE SEQUENCE</scope>
    <source>
        <strain evidence="4">Liverpool</strain>
    </source>
</reference>
<keyword evidence="2" id="KW-0732">Signal</keyword>
<dbReference type="EMBL" id="LN714478">
    <property type="protein sequence ID" value="CEL65139.1"/>
    <property type="molecule type" value="Genomic_DNA"/>
</dbReference>
<feature type="domain" description="SRS" evidence="3">
    <location>
        <begin position="221"/>
        <end position="363"/>
    </location>
</feature>
<reference evidence="5" key="4">
    <citation type="journal article" date="2015" name="PLoS ONE">
        <title>Comprehensive Evaluation of Toxoplasma gondii VEG and Neospora caninum LIV Genomes with Tachyzoite Stage Transcriptome and Proteome Defines Novel Transcript Features.</title>
        <authorList>
            <person name="Ramaprasad A."/>
            <person name="Mourier T."/>
            <person name="Naeem R."/>
            <person name="Malas T.B."/>
            <person name="Moussa E."/>
            <person name="Panigrahi A."/>
            <person name="Vermont S.J."/>
            <person name="Otto T.D."/>
            <person name="Wastling J."/>
            <person name="Pain A."/>
        </authorList>
    </citation>
    <scope>NUCLEOTIDE SEQUENCE</scope>
    <source>
        <strain evidence="5">Liverpool</strain>
    </source>
</reference>
<dbReference type="eggNOG" id="ENOG502R00P">
    <property type="taxonomic scope" value="Eukaryota"/>
</dbReference>
<feature type="domain" description="SRS" evidence="3">
    <location>
        <begin position="69"/>
        <end position="210"/>
    </location>
</feature>
<dbReference type="Proteomes" id="UP000007494">
    <property type="component" value="Chromosome IV"/>
</dbReference>
<dbReference type="AlphaFoldDB" id="F0VA40"/>
<dbReference type="PRINTS" id="PR01801">
    <property type="entry name" value="SURFCEANTIGN"/>
</dbReference>
<reference evidence="6" key="3">
    <citation type="journal article" date="2012" name="PLoS Pathog.">
        <title>Comparative genomics of the apicomplexan parasites Toxoplasma gondii and Neospora caninum: Coccidia differing in host range and transmission strategy.</title>
        <authorList>
            <person name="Reid A.J."/>
            <person name="Vermont S.J."/>
            <person name="Cotton J.A."/>
            <person name="Harris D."/>
            <person name="Hill-Cawthorne G.A."/>
            <person name="Konen-Waisman S."/>
            <person name="Latham S.M."/>
            <person name="Mourier T."/>
            <person name="Norton R."/>
            <person name="Quail M.A."/>
            <person name="Sanders M."/>
            <person name="Shanmugam D."/>
            <person name="Sohal A."/>
            <person name="Wasmuth J.D."/>
            <person name="Brunk B."/>
            <person name="Grigg M.E."/>
            <person name="Howard J.C."/>
            <person name="Parkinson J."/>
            <person name="Roos D.S."/>
            <person name="Trees A.J."/>
            <person name="Berriman M."/>
            <person name="Pain A."/>
            <person name="Wastling J.M."/>
        </authorList>
    </citation>
    <scope>NUCLEOTIDE SEQUENCE [LARGE SCALE GENOMIC DNA]</scope>
    <source>
        <strain evidence="6">Liverpool</strain>
    </source>
</reference>
<dbReference type="InterPro" id="IPR007226">
    <property type="entry name" value="SRS_dom"/>
</dbReference>
<gene>
    <name evidence="5" type="ORF">BN1204_009980</name>
    <name evidence="4" type="ORF">NCLIV_009980</name>
</gene>
<dbReference type="Pfam" id="PF04092">
    <property type="entry name" value="SAG"/>
    <property type="match status" value="2"/>
</dbReference>
<dbReference type="SUPFAM" id="SSF74877">
    <property type="entry name" value="Major surface antigen p30, SAG1"/>
    <property type="match status" value="2"/>
</dbReference>
<sequence length="396" mass="41947">MVNPGRMQRRRGGLKSQACKLMAVCVGGVLLISSGEAVPDQPREGLLRRNLQDALRRTGTLSGPEIDGQVATCELQPAKGQRDVAAATAALTLSKENLSVTLQCSGNKNAAVPEGLEQVCKATTTAAKVAECKTNNPKEKQITLKTLLGTTRSIQWEKTSSSENQGEEWTLTLQESDLPLADQAFFVGCDENNQKQRVGAQTECKVNVNVKARVSSVGGGNVVTCAYGKDSNPKPLEVEISTENNALTIDCGSRGSLYPTTESHTEYCDPRNKHVQNCTNKFVDILPTFVTSWWTTGPTDNSDKLTIPETDFPETDQQFRLTCVPNESTAPPGAKAGVVGKDGDESSEQAGASTSNCNVIVTVKTSNSTSIASSTAQIAAVAGGAAALTGFLVNSF</sequence>
<evidence type="ECO:0000313" key="4">
    <source>
        <dbReference type="EMBL" id="CBZ50529.1"/>
    </source>
</evidence>
<dbReference type="Gene3D" id="2.60.40.1320">
    <property type="entry name" value="SRS domain"/>
    <property type="match status" value="2"/>
</dbReference>
<dbReference type="RefSeq" id="XP_003880562.1">
    <property type="nucleotide sequence ID" value="XM_003880513.1"/>
</dbReference>
<evidence type="ECO:0000256" key="1">
    <source>
        <dbReference type="SAM" id="MobiDB-lite"/>
    </source>
</evidence>
<dbReference type="EMBL" id="FR823384">
    <property type="protein sequence ID" value="CBZ50529.1"/>
    <property type="molecule type" value="Genomic_DNA"/>
</dbReference>
<dbReference type="OrthoDB" id="330519at2759"/>
<dbReference type="InParanoid" id="F0VA40"/>
<proteinExistence type="predicted"/>
<organism evidence="4 6">
    <name type="scientific">Neospora caninum (strain Liverpool)</name>
    <dbReference type="NCBI Taxonomy" id="572307"/>
    <lineage>
        <taxon>Eukaryota</taxon>
        <taxon>Sar</taxon>
        <taxon>Alveolata</taxon>
        <taxon>Apicomplexa</taxon>
        <taxon>Conoidasida</taxon>
        <taxon>Coccidia</taxon>
        <taxon>Eucoccidiorida</taxon>
        <taxon>Eimeriorina</taxon>
        <taxon>Sarcocystidae</taxon>
        <taxon>Neospora</taxon>
    </lineage>
</organism>
<name>F0VA40_NEOCL</name>
<feature type="signal peptide" evidence="2">
    <location>
        <begin position="1"/>
        <end position="37"/>
    </location>
</feature>
<feature type="chain" id="PRO_5007654919" evidence="2">
    <location>
        <begin position="38"/>
        <end position="396"/>
    </location>
</feature>
<reference evidence="4" key="2">
    <citation type="submission" date="2011-03" db="EMBL/GenBank/DDBJ databases">
        <title>Comparative genomics and transcriptomics of Neospora caninum and Toxoplasma gondii.</title>
        <authorList>
            <person name="Reid A.J."/>
            <person name="Sohal A."/>
            <person name="Harris D."/>
            <person name="Quail M."/>
            <person name="Sanders M."/>
            <person name="Berriman M."/>
            <person name="Wastling J.M."/>
            <person name="Pain A."/>
        </authorList>
    </citation>
    <scope>NUCLEOTIDE SEQUENCE</scope>
    <source>
        <strain evidence="4">Liverpool</strain>
    </source>
</reference>
<evidence type="ECO:0000313" key="6">
    <source>
        <dbReference type="Proteomes" id="UP000007494"/>
    </source>
</evidence>
<evidence type="ECO:0000259" key="3">
    <source>
        <dbReference type="Pfam" id="PF04092"/>
    </source>
</evidence>
<keyword evidence="6" id="KW-1185">Reference proteome</keyword>
<accession>F0VA40</accession>
<evidence type="ECO:0000256" key="2">
    <source>
        <dbReference type="SAM" id="SignalP"/>
    </source>
</evidence>
<feature type="region of interest" description="Disordered" evidence="1">
    <location>
        <begin position="325"/>
        <end position="352"/>
    </location>
</feature>